<comment type="subcellular location">
    <subcellularLocation>
        <location evidence="1">Periplasm</location>
    </subcellularLocation>
</comment>
<sequence length="526" mass="58172">MKTTSLLAAALLTTTTAASAETLRWARAGDALTLDPHAQNEGPTHALNQQIYEPLVLRDNDGNFVPTLATDWSVNEDDPNVWTFKLREGVTFHDGAEFTAEDVVFSFERAKSEDSDMKELLTSITEIRAVDDHTVEFVTDGPNPILPSNFTNLFIMDKGWAEANDAVEVQDYEGGETTYAAANANGTGAFKLESREPDVRTVLSQNEDYWGMDEFPMAVTEIVYTPIQNAATRVAALLSNEVDFIQDVPVQDLGRVDGTDGLSIQSAPQNRTIFFGLNTGADDLENDDVDGANPLADKNVRKAMNMALDRAAIQQVVMRGQSQPTGIIAPPFVNGWTEEMDNSYEKNVEEANRLMEEAGYGDGFSLQLDCPNDRYINDEAICQAAVGMLAQIGVNVNLDAKPKAQHFPLIANETTDFYMLGWGVPTFDSEYIFNFLVHTKGDERGSWNATGYSNPELDEQIVSLSSETDEEVRSQTIADIWDVVQDETLYLPIHHQVLNWGMADGVQTEVDVEDQPKFKLFEMSSS</sequence>
<dbReference type="RefSeq" id="WP_108893610.1">
    <property type="nucleotide sequence ID" value="NZ_ONZF01000003.1"/>
</dbReference>
<dbReference type="GO" id="GO:1904680">
    <property type="term" value="F:peptide transmembrane transporter activity"/>
    <property type="evidence" value="ECO:0007669"/>
    <property type="project" value="TreeGrafter"/>
</dbReference>
<evidence type="ECO:0000259" key="6">
    <source>
        <dbReference type="Pfam" id="PF00496"/>
    </source>
</evidence>
<dbReference type="CDD" id="cd08498">
    <property type="entry name" value="PBP2_NikA_DppA_OppA_like_2"/>
    <property type="match status" value="1"/>
</dbReference>
<organism evidence="7 8">
    <name type="scientific">Palleronia abyssalis</name>
    <dbReference type="NCBI Taxonomy" id="1501240"/>
    <lineage>
        <taxon>Bacteria</taxon>
        <taxon>Pseudomonadati</taxon>
        <taxon>Pseudomonadota</taxon>
        <taxon>Alphaproteobacteria</taxon>
        <taxon>Rhodobacterales</taxon>
        <taxon>Roseobacteraceae</taxon>
        <taxon>Palleronia</taxon>
    </lineage>
</organism>
<dbReference type="Gene3D" id="3.10.105.10">
    <property type="entry name" value="Dipeptide-binding Protein, Domain 3"/>
    <property type="match status" value="1"/>
</dbReference>
<evidence type="ECO:0000256" key="1">
    <source>
        <dbReference type="ARBA" id="ARBA00004418"/>
    </source>
</evidence>
<dbReference type="PANTHER" id="PTHR30290:SF9">
    <property type="entry name" value="OLIGOPEPTIDE-BINDING PROTEIN APPA"/>
    <property type="match status" value="1"/>
</dbReference>
<dbReference type="InterPro" id="IPR030678">
    <property type="entry name" value="Peptide/Ni-bd"/>
</dbReference>
<dbReference type="Proteomes" id="UP000244912">
    <property type="component" value="Unassembled WGS sequence"/>
</dbReference>
<feature type="chain" id="PRO_5015312187" evidence="5">
    <location>
        <begin position="21"/>
        <end position="526"/>
    </location>
</feature>
<gene>
    <name evidence="7" type="primary">dppA_1</name>
    <name evidence="7" type="ORF">PAA8504_01556</name>
</gene>
<dbReference type="PANTHER" id="PTHR30290">
    <property type="entry name" value="PERIPLASMIC BINDING COMPONENT OF ABC TRANSPORTER"/>
    <property type="match status" value="1"/>
</dbReference>
<proteinExistence type="inferred from homology"/>
<reference evidence="7 8" key="1">
    <citation type="submission" date="2018-03" db="EMBL/GenBank/DDBJ databases">
        <authorList>
            <person name="Keele B.F."/>
        </authorList>
    </citation>
    <scope>NUCLEOTIDE SEQUENCE [LARGE SCALE GENOMIC DNA]</scope>
    <source>
        <strain evidence="7 8">CECT 8504</strain>
    </source>
</reference>
<dbReference type="AlphaFoldDB" id="A0A2R8BUB4"/>
<dbReference type="InterPro" id="IPR000914">
    <property type="entry name" value="SBP_5_dom"/>
</dbReference>
<dbReference type="Gene3D" id="3.40.190.10">
    <property type="entry name" value="Periplasmic binding protein-like II"/>
    <property type="match status" value="1"/>
</dbReference>
<dbReference type="InterPro" id="IPR039424">
    <property type="entry name" value="SBP_5"/>
</dbReference>
<keyword evidence="3" id="KW-0813">Transport</keyword>
<evidence type="ECO:0000256" key="3">
    <source>
        <dbReference type="ARBA" id="ARBA00022448"/>
    </source>
</evidence>
<feature type="signal peptide" evidence="5">
    <location>
        <begin position="1"/>
        <end position="20"/>
    </location>
</feature>
<dbReference type="SUPFAM" id="SSF53850">
    <property type="entry name" value="Periplasmic binding protein-like II"/>
    <property type="match status" value="1"/>
</dbReference>
<comment type="similarity">
    <text evidence="2">Belongs to the bacterial solute-binding protein 5 family.</text>
</comment>
<dbReference type="EMBL" id="ONZF01000003">
    <property type="protein sequence ID" value="SPJ23741.1"/>
    <property type="molecule type" value="Genomic_DNA"/>
</dbReference>
<dbReference type="GO" id="GO:0030288">
    <property type="term" value="C:outer membrane-bounded periplasmic space"/>
    <property type="evidence" value="ECO:0007669"/>
    <property type="project" value="UniProtKB-ARBA"/>
</dbReference>
<dbReference type="GO" id="GO:0015833">
    <property type="term" value="P:peptide transport"/>
    <property type="evidence" value="ECO:0007669"/>
    <property type="project" value="TreeGrafter"/>
</dbReference>
<evidence type="ECO:0000256" key="5">
    <source>
        <dbReference type="SAM" id="SignalP"/>
    </source>
</evidence>
<keyword evidence="4 5" id="KW-0732">Signal</keyword>
<evidence type="ECO:0000313" key="7">
    <source>
        <dbReference type="EMBL" id="SPJ23741.1"/>
    </source>
</evidence>
<dbReference type="Pfam" id="PF00496">
    <property type="entry name" value="SBP_bac_5"/>
    <property type="match status" value="1"/>
</dbReference>
<evidence type="ECO:0000256" key="2">
    <source>
        <dbReference type="ARBA" id="ARBA00005695"/>
    </source>
</evidence>
<dbReference type="OrthoDB" id="9803988at2"/>
<accession>A0A2R8BUB4</accession>
<dbReference type="PIRSF" id="PIRSF002741">
    <property type="entry name" value="MppA"/>
    <property type="match status" value="1"/>
</dbReference>
<evidence type="ECO:0000256" key="4">
    <source>
        <dbReference type="ARBA" id="ARBA00022729"/>
    </source>
</evidence>
<protein>
    <submittedName>
        <fullName evidence="7">Periplasmic dipeptide transport protein</fullName>
    </submittedName>
</protein>
<dbReference type="GO" id="GO:0043190">
    <property type="term" value="C:ATP-binding cassette (ABC) transporter complex"/>
    <property type="evidence" value="ECO:0007669"/>
    <property type="project" value="InterPro"/>
</dbReference>
<dbReference type="Gene3D" id="3.90.76.10">
    <property type="entry name" value="Dipeptide-binding Protein, Domain 1"/>
    <property type="match status" value="1"/>
</dbReference>
<keyword evidence="8" id="KW-1185">Reference proteome</keyword>
<feature type="domain" description="Solute-binding protein family 5" evidence="6">
    <location>
        <begin position="64"/>
        <end position="441"/>
    </location>
</feature>
<evidence type="ECO:0000313" key="8">
    <source>
        <dbReference type="Proteomes" id="UP000244912"/>
    </source>
</evidence>
<name>A0A2R8BUB4_9RHOB</name>